<dbReference type="AlphaFoldDB" id="A0A1J5U3Y5"/>
<protein>
    <recommendedName>
        <fullName evidence="1">Thioredoxin domain-containing protein</fullName>
    </recommendedName>
</protein>
<reference evidence="2 3" key="1">
    <citation type="submission" date="2016-08" db="EMBL/GenBank/DDBJ databases">
        <title>New Insights into Marine Group III Euryarchaeota, from dark to light.</title>
        <authorList>
            <person name="Haro-Moreno J.M."/>
            <person name="Rodriguez-Valera F."/>
            <person name="Lopez-Garcia P."/>
            <person name="Moreira D."/>
            <person name="Martin-Cuadrado A.B."/>
        </authorList>
    </citation>
    <scope>NUCLEOTIDE SEQUENCE [LARGE SCALE GENOMIC DNA]</scope>
    <source>
        <strain evidence="2">CG-Epi2</strain>
    </source>
</reference>
<dbReference type="Pfam" id="PF00085">
    <property type="entry name" value="Thioredoxin"/>
    <property type="match status" value="1"/>
</dbReference>
<dbReference type="SUPFAM" id="SSF52833">
    <property type="entry name" value="Thioredoxin-like"/>
    <property type="match status" value="1"/>
</dbReference>
<accession>A0A1J5U3Y5</accession>
<dbReference type="EMBL" id="MIYZ01000001">
    <property type="protein sequence ID" value="OIR23120.1"/>
    <property type="molecule type" value="Genomic_DNA"/>
</dbReference>
<dbReference type="InterPro" id="IPR013766">
    <property type="entry name" value="Thioredoxin_domain"/>
</dbReference>
<evidence type="ECO:0000313" key="2">
    <source>
        <dbReference type="EMBL" id="OIR23120.1"/>
    </source>
</evidence>
<dbReference type="CDD" id="cd02947">
    <property type="entry name" value="TRX_family"/>
    <property type="match status" value="1"/>
</dbReference>
<organism evidence="2 3">
    <name type="scientific">Marine Group III euryarchaeote CG-Epi2</name>
    <dbReference type="NCBI Taxonomy" id="1888996"/>
    <lineage>
        <taxon>Archaea</taxon>
        <taxon>Methanobacteriati</taxon>
        <taxon>Thermoplasmatota</taxon>
        <taxon>Thermoplasmata</taxon>
        <taxon>Candidatus Thermoprofundales</taxon>
    </lineage>
</organism>
<name>A0A1J5U3Y5_9ARCH</name>
<dbReference type="Gene3D" id="3.40.30.10">
    <property type="entry name" value="Glutaredoxin"/>
    <property type="match status" value="1"/>
</dbReference>
<gene>
    <name evidence="2" type="ORF">BET99_00215</name>
</gene>
<feature type="domain" description="Thioredoxin" evidence="1">
    <location>
        <begin position="7"/>
        <end position="92"/>
    </location>
</feature>
<sequence>MKGFERLTEKDFINLQIRKHDGKSLIVFSADWCPYCISFFNNLKEYTTIDSILIADITDVESKLWDDFDLNVVPTMAIFDKGNLVKRWDGIIGQGLTINHIEESNSFFSIV</sequence>
<proteinExistence type="predicted"/>
<evidence type="ECO:0000259" key="1">
    <source>
        <dbReference type="Pfam" id="PF00085"/>
    </source>
</evidence>
<dbReference type="Proteomes" id="UP000183615">
    <property type="component" value="Unassembled WGS sequence"/>
</dbReference>
<evidence type="ECO:0000313" key="3">
    <source>
        <dbReference type="Proteomes" id="UP000183615"/>
    </source>
</evidence>
<dbReference type="InterPro" id="IPR036249">
    <property type="entry name" value="Thioredoxin-like_sf"/>
</dbReference>
<comment type="caution">
    <text evidence="2">The sequence shown here is derived from an EMBL/GenBank/DDBJ whole genome shotgun (WGS) entry which is preliminary data.</text>
</comment>